<dbReference type="STRING" id="1450535.A0A317WI35"/>
<organism evidence="1 2">
    <name type="scientific">Aspergillus sclerotioniger CBS 115572</name>
    <dbReference type="NCBI Taxonomy" id="1450535"/>
    <lineage>
        <taxon>Eukaryota</taxon>
        <taxon>Fungi</taxon>
        <taxon>Dikarya</taxon>
        <taxon>Ascomycota</taxon>
        <taxon>Pezizomycotina</taxon>
        <taxon>Eurotiomycetes</taxon>
        <taxon>Eurotiomycetidae</taxon>
        <taxon>Eurotiales</taxon>
        <taxon>Aspergillaceae</taxon>
        <taxon>Aspergillus</taxon>
        <taxon>Aspergillus subgen. Circumdati</taxon>
    </lineage>
</organism>
<name>A0A317WI35_9EURO</name>
<dbReference type="EMBL" id="MSFK01000017">
    <property type="protein sequence ID" value="PWY84718.1"/>
    <property type="molecule type" value="Genomic_DNA"/>
</dbReference>
<dbReference type="CDD" id="cd02440">
    <property type="entry name" value="AdoMet_MTases"/>
    <property type="match status" value="1"/>
</dbReference>
<sequence>MHGLRSENNRARSVLALGTNLMEHTGRPFVPIQATSDSAELGFAFHVSPLRSPTEKLTFLSSTRSPDSQTEELDERYRHTITIHGREYQKYSIDNGISFQPVDDDEVDRLDLQHNVLNEVFDGRLIFPPIPYPRRVLDCGYGAGSWAVEVAEQYPRCEVTGVDISPHMNPDDVPENLWFQVDDLNRSFTFPSNHFDIVHSRMMATGIDRSRWHSYIRDIKRVLKPGGWVQLVEIYFNVQSDNGSLTEKHALRKWSTQFMRSIGDVKDLRVGTHLRDLLLAAGMQDVESQMIPLPLSAWSSEAKNRDIGAANRESARQLLPALALYPLTQRLHMPHDQFQQLIGQAQKEASNPSLKTYFPLYVCIGRKPL</sequence>
<protein>
    <submittedName>
        <fullName evidence="1">S-adenosyl-L-methionine-dependent methyltransferase</fullName>
    </submittedName>
</protein>
<dbReference type="Proteomes" id="UP000246702">
    <property type="component" value="Unassembled WGS sequence"/>
</dbReference>
<reference evidence="1 2" key="1">
    <citation type="submission" date="2016-12" db="EMBL/GenBank/DDBJ databases">
        <title>The genomes of Aspergillus section Nigri reveals drivers in fungal speciation.</title>
        <authorList>
            <consortium name="DOE Joint Genome Institute"/>
            <person name="Vesth T.C."/>
            <person name="Nybo J."/>
            <person name="Theobald S."/>
            <person name="Brandl J."/>
            <person name="Frisvad J.C."/>
            <person name="Nielsen K.F."/>
            <person name="Lyhne E.K."/>
            <person name="Kogle M.E."/>
            <person name="Kuo A."/>
            <person name="Riley R."/>
            <person name="Clum A."/>
            <person name="Nolan M."/>
            <person name="Lipzen A."/>
            <person name="Salamov A."/>
            <person name="Henrissat B."/>
            <person name="Wiebenga A."/>
            <person name="De Vries R.P."/>
            <person name="Grigoriev I.V."/>
            <person name="Mortensen U.H."/>
            <person name="Andersen M.R."/>
            <person name="Baker S.E."/>
        </authorList>
    </citation>
    <scope>NUCLEOTIDE SEQUENCE [LARGE SCALE GENOMIC DNA]</scope>
    <source>
        <strain evidence="1 2">CBS 115572</strain>
    </source>
</reference>
<comment type="caution">
    <text evidence="1">The sequence shown here is derived from an EMBL/GenBank/DDBJ whole genome shotgun (WGS) entry which is preliminary data.</text>
</comment>
<dbReference type="SUPFAM" id="SSF53335">
    <property type="entry name" value="S-adenosyl-L-methionine-dependent methyltransferases"/>
    <property type="match status" value="1"/>
</dbReference>
<dbReference type="AlphaFoldDB" id="A0A317WI35"/>
<evidence type="ECO:0000313" key="1">
    <source>
        <dbReference type="EMBL" id="PWY84718.1"/>
    </source>
</evidence>
<dbReference type="GeneID" id="37112198"/>
<gene>
    <name evidence="1" type="ORF">BO94DRAFT_519051</name>
</gene>
<keyword evidence="2" id="KW-1185">Reference proteome</keyword>
<dbReference type="Gene3D" id="3.40.50.150">
    <property type="entry name" value="Vaccinia Virus protein VP39"/>
    <property type="match status" value="1"/>
</dbReference>
<proteinExistence type="predicted"/>
<dbReference type="InterPro" id="IPR029063">
    <property type="entry name" value="SAM-dependent_MTases_sf"/>
</dbReference>
<dbReference type="PANTHER" id="PTHR43591:SF24">
    <property type="entry name" value="2-METHOXY-6-POLYPRENYL-1,4-BENZOQUINOL METHYLASE, MITOCHONDRIAL"/>
    <property type="match status" value="1"/>
</dbReference>
<dbReference type="GO" id="GO:0032259">
    <property type="term" value="P:methylation"/>
    <property type="evidence" value="ECO:0007669"/>
    <property type="project" value="UniProtKB-KW"/>
</dbReference>
<dbReference type="RefSeq" id="XP_025466643.1">
    <property type="nucleotide sequence ID" value="XM_025610055.1"/>
</dbReference>
<accession>A0A317WI35</accession>
<keyword evidence="1" id="KW-0808">Transferase</keyword>
<dbReference type="OrthoDB" id="506498at2759"/>
<dbReference type="Pfam" id="PF13489">
    <property type="entry name" value="Methyltransf_23"/>
    <property type="match status" value="1"/>
</dbReference>
<dbReference type="GO" id="GO:0008168">
    <property type="term" value="F:methyltransferase activity"/>
    <property type="evidence" value="ECO:0007669"/>
    <property type="project" value="UniProtKB-KW"/>
</dbReference>
<keyword evidence="1" id="KW-0489">Methyltransferase</keyword>
<evidence type="ECO:0000313" key="2">
    <source>
        <dbReference type="Proteomes" id="UP000246702"/>
    </source>
</evidence>
<dbReference type="PANTHER" id="PTHR43591">
    <property type="entry name" value="METHYLTRANSFERASE"/>
    <property type="match status" value="1"/>
</dbReference>